<organism evidence="1 2">
    <name type="scientific">Folsomia candida</name>
    <name type="common">Springtail</name>
    <dbReference type="NCBI Taxonomy" id="158441"/>
    <lineage>
        <taxon>Eukaryota</taxon>
        <taxon>Metazoa</taxon>
        <taxon>Ecdysozoa</taxon>
        <taxon>Arthropoda</taxon>
        <taxon>Hexapoda</taxon>
        <taxon>Collembola</taxon>
        <taxon>Entomobryomorpha</taxon>
        <taxon>Isotomoidea</taxon>
        <taxon>Isotomidae</taxon>
        <taxon>Proisotominae</taxon>
        <taxon>Folsomia</taxon>
    </lineage>
</organism>
<evidence type="ECO:0000313" key="1">
    <source>
        <dbReference type="EMBL" id="OXA55496.1"/>
    </source>
</evidence>
<dbReference type="OrthoDB" id="10262032at2759"/>
<dbReference type="EMBL" id="LNIX01000004">
    <property type="protein sequence ID" value="OXA55496.1"/>
    <property type="molecule type" value="Genomic_DNA"/>
</dbReference>
<proteinExistence type="predicted"/>
<accession>A0A226EFP4</accession>
<comment type="caution">
    <text evidence="1">The sequence shown here is derived from an EMBL/GenBank/DDBJ whole genome shotgun (WGS) entry which is preliminary data.</text>
</comment>
<sequence length="307" mass="34790">MTTFPSAFPYQPQPRISPPAVTPSLSIKHFMPLTNGASPIDGPNRSVFSAAPKFMYSPATNKLLSDVMAESRLTFTQRSGLQSILRKGDALPTRPGDIYRQELCRYRHAERAARSLQVPLLPPNFNKMDRTKLPHNVQLMCKFGPGGRRTLDTIQASERTAKPVGCNRRYIPIDKEKEKDRFAHRMATGKDPPSELKVSSLRQQNVDDDDFDQVSSPSETRFLELVSEIKDRLEFMEQTAALGREKDYHPTIIGQIKDLVAQMRTISPERATHVVELFDLKDLLANGGRKKYRPSQVEEILKNENQN</sequence>
<keyword evidence="2" id="KW-1185">Reference proteome</keyword>
<name>A0A226EFP4_FOLCA</name>
<dbReference type="AlphaFoldDB" id="A0A226EFP4"/>
<dbReference type="InterPro" id="IPR007914">
    <property type="entry name" value="UPF0193"/>
</dbReference>
<dbReference type="PANTHER" id="PTHR28348">
    <property type="entry name" value="UPF0193 PROTEIN EVG1"/>
    <property type="match status" value="1"/>
</dbReference>
<evidence type="ECO:0000313" key="2">
    <source>
        <dbReference type="Proteomes" id="UP000198287"/>
    </source>
</evidence>
<protein>
    <submittedName>
        <fullName evidence="1">Uncharacterized protein</fullName>
    </submittedName>
</protein>
<reference evidence="1 2" key="1">
    <citation type="submission" date="2015-12" db="EMBL/GenBank/DDBJ databases">
        <title>The genome of Folsomia candida.</title>
        <authorList>
            <person name="Faddeeva A."/>
            <person name="Derks M.F."/>
            <person name="Anvar Y."/>
            <person name="Smit S."/>
            <person name="Van Straalen N."/>
            <person name="Roelofs D."/>
        </authorList>
    </citation>
    <scope>NUCLEOTIDE SEQUENCE [LARGE SCALE GENOMIC DNA]</scope>
    <source>
        <strain evidence="1 2">VU population</strain>
        <tissue evidence="1">Whole body</tissue>
    </source>
</reference>
<gene>
    <name evidence="1" type="ORF">Fcan01_09161</name>
</gene>
<dbReference type="Proteomes" id="UP000198287">
    <property type="component" value="Unassembled WGS sequence"/>
</dbReference>
<dbReference type="PANTHER" id="PTHR28348:SF1">
    <property type="entry name" value="UPF0193 PROTEIN EVG1"/>
    <property type="match status" value="1"/>
</dbReference>
<dbReference type="Pfam" id="PF05250">
    <property type="entry name" value="UPF0193"/>
    <property type="match status" value="1"/>
</dbReference>
<dbReference type="OMA" id="NLMRESR"/>